<feature type="transmembrane region" description="Helical" evidence="1">
    <location>
        <begin position="38"/>
        <end position="57"/>
    </location>
</feature>
<keyword evidence="1" id="KW-1133">Transmembrane helix</keyword>
<evidence type="ECO:0000313" key="3">
    <source>
        <dbReference type="EnsemblPlants" id="KRH47043"/>
    </source>
</evidence>
<dbReference type="InParanoid" id="A0A0R0J3M4"/>
<reference evidence="3" key="2">
    <citation type="submission" date="2018-02" db="UniProtKB">
        <authorList>
            <consortium name="EnsemblPlants"/>
        </authorList>
    </citation>
    <scope>IDENTIFICATION</scope>
    <source>
        <strain evidence="3">Williams 82</strain>
    </source>
</reference>
<dbReference type="AlphaFoldDB" id="A0A0R0J3M4"/>
<keyword evidence="1" id="KW-0812">Transmembrane</keyword>
<protein>
    <submittedName>
        <fullName evidence="2 3">Uncharacterized protein</fullName>
    </submittedName>
</protein>
<sequence length="83" mass="9607">MEAGNHGSAAYGGRKSRQRRIWRSEIAAAPLHGGSRQLMVFLSFFLYFFSLCTFFFLPLQLFLFDRDCVGIYSWGFGLWVLLM</sequence>
<evidence type="ECO:0000313" key="2">
    <source>
        <dbReference type="EMBL" id="KRH47043.1"/>
    </source>
</evidence>
<organism evidence="2">
    <name type="scientific">Glycine max</name>
    <name type="common">Soybean</name>
    <name type="synonym">Glycine hispida</name>
    <dbReference type="NCBI Taxonomy" id="3847"/>
    <lineage>
        <taxon>Eukaryota</taxon>
        <taxon>Viridiplantae</taxon>
        <taxon>Streptophyta</taxon>
        <taxon>Embryophyta</taxon>
        <taxon>Tracheophyta</taxon>
        <taxon>Spermatophyta</taxon>
        <taxon>Magnoliopsida</taxon>
        <taxon>eudicotyledons</taxon>
        <taxon>Gunneridae</taxon>
        <taxon>Pentapetalae</taxon>
        <taxon>rosids</taxon>
        <taxon>fabids</taxon>
        <taxon>Fabales</taxon>
        <taxon>Fabaceae</taxon>
        <taxon>Papilionoideae</taxon>
        <taxon>50 kb inversion clade</taxon>
        <taxon>NPAAA clade</taxon>
        <taxon>indigoferoid/millettioid clade</taxon>
        <taxon>Phaseoleae</taxon>
        <taxon>Glycine</taxon>
        <taxon>Glycine subgen. Soja</taxon>
    </lineage>
</organism>
<keyword evidence="1" id="KW-0472">Membrane</keyword>
<keyword evidence="4" id="KW-1185">Reference proteome</keyword>
<dbReference type="EnsemblPlants" id="KRH47043">
    <property type="protein sequence ID" value="KRH47043"/>
    <property type="gene ID" value="GLYMA_07G005400"/>
</dbReference>
<reference evidence="2 3" key="1">
    <citation type="journal article" date="2010" name="Nature">
        <title>Genome sequence of the palaeopolyploid soybean.</title>
        <authorList>
            <person name="Schmutz J."/>
            <person name="Cannon S.B."/>
            <person name="Schlueter J."/>
            <person name="Ma J."/>
            <person name="Mitros T."/>
            <person name="Nelson W."/>
            <person name="Hyten D.L."/>
            <person name="Song Q."/>
            <person name="Thelen J.J."/>
            <person name="Cheng J."/>
            <person name="Xu D."/>
            <person name="Hellsten U."/>
            <person name="May G.D."/>
            <person name="Yu Y."/>
            <person name="Sakurai T."/>
            <person name="Umezawa T."/>
            <person name="Bhattacharyya M.K."/>
            <person name="Sandhu D."/>
            <person name="Valliyodan B."/>
            <person name="Lindquist E."/>
            <person name="Peto M."/>
            <person name="Grant D."/>
            <person name="Shu S."/>
            <person name="Goodstein D."/>
            <person name="Barry K."/>
            <person name="Futrell-Griggs M."/>
            <person name="Abernathy B."/>
            <person name="Du J."/>
            <person name="Tian Z."/>
            <person name="Zhu L."/>
            <person name="Gill N."/>
            <person name="Joshi T."/>
            <person name="Libault M."/>
            <person name="Sethuraman A."/>
            <person name="Zhang X.-C."/>
            <person name="Shinozaki K."/>
            <person name="Nguyen H.T."/>
            <person name="Wing R.A."/>
            <person name="Cregan P."/>
            <person name="Specht J."/>
            <person name="Grimwood J."/>
            <person name="Rokhsar D."/>
            <person name="Stacey G."/>
            <person name="Shoemaker R.C."/>
            <person name="Jackson S.A."/>
        </authorList>
    </citation>
    <scope>NUCLEOTIDE SEQUENCE [LARGE SCALE GENOMIC DNA]</scope>
    <source>
        <strain evidence="3">cv. Williams 82</strain>
        <tissue evidence="2">Callus</tissue>
    </source>
</reference>
<gene>
    <name evidence="2" type="ORF">GLYMA_07G005400</name>
</gene>
<proteinExistence type="predicted"/>
<accession>A0A0R0J3M4</accession>
<dbReference type="EMBL" id="CM000840">
    <property type="protein sequence ID" value="KRH47043.1"/>
    <property type="molecule type" value="Genomic_DNA"/>
</dbReference>
<reference evidence="2" key="3">
    <citation type="submission" date="2018-07" db="EMBL/GenBank/DDBJ databases">
        <title>WGS assembly of Glycine max.</title>
        <authorList>
            <person name="Schmutz J."/>
            <person name="Cannon S."/>
            <person name="Schlueter J."/>
            <person name="Ma J."/>
            <person name="Mitros T."/>
            <person name="Nelson W."/>
            <person name="Hyten D."/>
            <person name="Song Q."/>
            <person name="Thelen J."/>
            <person name="Cheng J."/>
            <person name="Xu D."/>
            <person name="Hellsten U."/>
            <person name="May G."/>
            <person name="Yu Y."/>
            <person name="Sakurai T."/>
            <person name="Umezawa T."/>
            <person name="Bhattacharyya M."/>
            <person name="Sandhu D."/>
            <person name="Valliyodan B."/>
            <person name="Lindquist E."/>
            <person name="Peto M."/>
            <person name="Grant D."/>
            <person name="Shu S."/>
            <person name="Goodstein D."/>
            <person name="Barry K."/>
            <person name="Futrell-Griggs M."/>
            <person name="Abernathy B."/>
            <person name="Du J."/>
            <person name="Tian Z."/>
            <person name="Zhu L."/>
            <person name="Gill N."/>
            <person name="Joshi T."/>
            <person name="Libault M."/>
            <person name="Sethuraman A."/>
            <person name="Zhang X."/>
            <person name="Shinozaki K."/>
            <person name="Nguyen H."/>
            <person name="Wing R."/>
            <person name="Cregan P."/>
            <person name="Specht J."/>
            <person name="Grimwood J."/>
            <person name="Rokhsar D."/>
            <person name="Stacey G."/>
            <person name="Shoemaker R."/>
            <person name="Jackson S."/>
        </authorList>
    </citation>
    <scope>NUCLEOTIDE SEQUENCE</scope>
    <source>
        <tissue evidence="2">Callus</tissue>
    </source>
</reference>
<evidence type="ECO:0000256" key="1">
    <source>
        <dbReference type="SAM" id="Phobius"/>
    </source>
</evidence>
<dbReference type="Gramene" id="KRH47043">
    <property type="protein sequence ID" value="KRH47043"/>
    <property type="gene ID" value="GLYMA_07G005400"/>
</dbReference>
<evidence type="ECO:0000313" key="4">
    <source>
        <dbReference type="Proteomes" id="UP000008827"/>
    </source>
</evidence>
<dbReference type="SMR" id="A0A0R0J3M4"/>
<dbReference type="Proteomes" id="UP000008827">
    <property type="component" value="Chromosome 7"/>
</dbReference>
<name>A0A0R0J3M4_SOYBN</name>